<dbReference type="SUPFAM" id="SSF46955">
    <property type="entry name" value="Putative DNA-binding domain"/>
    <property type="match status" value="1"/>
</dbReference>
<evidence type="ECO:0000256" key="3">
    <source>
        <dbReference type="ARBA" id="ARBA00023163"/>
    </source>
</evidence>
<name>A0ABS4NW81_9BACL</name>
<dbReference type="Pfam" id="PF13411">
    <property type="entry name" value="MerR_1"/>
    <property type="match status" value="1"/>
</dbReference>
<proteinExistence type="predicted"/>
<keyword evidence="3" id="KW-0804">Transcription</keyword>
<dbReference type="Gene3D" id="1.10.1660.10">
    <property type="match status" value="1"/>
</dbReference>
<reference evidence="5 6" key="1">
    <citation type="submission" date="2021-03" db="EMBL/GenBank/DDBJ databases">
        <title>Genomic Encyclopedia of Type Strains, Phase IV (KMG-IV): sequencing the most valuable type-strain genomes for metagenomic binning, comparative biology and taxonomic classification.</title>
        <authorList>
            <person name="Goeker M."/>
        </authorList>
    </citation>
    <scope>NUCLEOTIDE SEQUENCE [LARGE SCALE GENOMIC DNA]</scope>
    <source>
        <strain evidence="5 6">DSM 101953</strain>
    </source>
</reference>
<keyword evidence="1" id="KW-0805">Transcription regulation</keyword>
<dbReference type="EMBL" id="JAGGLV010000016">
    <property type="protein sequence ID" value="MBP2114319.1"/>
    <property type="molecule type" value="Genomic_DNA"/>
</dbReference>
<protein>
    <submittedName>
        <fullName evidence="5">DNA-binding transcriptional MerR regulator</fullName>
    </submittedName>
</protein>
<dbReference type="PANTHER" id="PTHR30204:SF94">
    <property type="entry name" value="HEAVY METAL-DEPENDENT TRANSCRIPTIONAL REGULATOR HI_0293-RELATED"/>
    <property type="match status" value="1"/>
</dbReference>
<dbReference type="Proteomes" id="UP000773462">
    <property type="component" value="Unassembled WGS sequence"/>
</dbReference>
<accession>A0ABS4NW81</accession>
<evidence type="ECO:0000313" key="6">
    <source>
        <dbReference type="Proteomes" id="UP000773462"/>
    </source>
</evidence>
<comment type="caution">
    <text evidence="5">The sequence shown here is derived from an EMBL/GenBank/DDBJ whole genome shotgun (WGS) entry which is preliminary data.</text>
</comment>
<keyword evidence="2 5" id="KW-0238">DNA-binding</keyword>
<dbReference type="SMART" id="SM00422">
    <property type="entry name" value="HTH_MERR"/>
    <property type="match status" value="1"/>
</dbReference>
<dbReference type="GO" id="GO:0003677">
    <property type="term" value="F:DNA binding"/>
    <property type="evidence" value="ECO:0007669"/>
    <property type="project" value="UniProtKB-KW"/>
</dbReference>
<dbReference type="InterPro" id="IPR000551">
    <property type="entry name" value="MerR-type_HTH_dom"/>
</dbReference>
<evidence type="ECO:0000313" key="5">
    <source>
        <dbReference type="EMBL" id="MBP2114319.1"/>
    </source>
</evidence>
<evidence type="ECO:0000256" key="1">
    <source>
        <dbReference type="ARBA" id="ARBA00023015"/>
    </source>
</evidence>
<dbReference type="InterPro" id="IPR009061">
    <property type="entry name" value="DNA-bd_dom_put_sf"/>
</dbReference>
<dbReference type="RefSeq" id="WP_036730325.1">
    <property type="nucleotide sequence ID" value="NZ_JAGGLV010000016.1"/>
</dbReference>
<dbReference type="PANTHER" id="PTHR30204">
    <property type="entry name" value="REDOX-CYCLING DRUG-SENSING TRANSCRIPTIONAL ACTIVATOR SOXR"/>
    <property type="match status" value="1"/>
</dbReference>
<sequence length="121" mass="14013">MKTSEVAKRADLPISTLRYYEKIGLITEEYILREENNYRNYAPEIIPYLEVIKNSLAVGFSIHDIKSMISKQGISKEEQKRIITDKITEIEAAQKNLEASKQSLYELLEMNITCENGYGKY</sequence>
<evidence type="ECO:0000256" key="2">
    <source>
        <dbReference type="ARBA" id="ARBA00023125"/>
    </source>
</evidence>
<gene>
    <name evidence="5" type="ORF">J2Z70_004485</name>
</gene>
<keyword evidence="6" id="KW-1185">Reference proteome</keyword>
<dbReference type="InterPro" id="IPR047057">
    <property type="entry name" value="MerR_fam"/>
</dbReference>
<evidence type="ECO:0000259" key="4">
    <source>
        <dbReference type="PROSITE" id="PS50937"/>
    </source>
</evidence>
<feature type="domain" description="HTH merR-type" evidence="4">
    <location>
        <begin position="1"/>
        <end position="71"/>
    </location>
</feature>
<dbReference type="PROSITE" id="PS50937">
    <property type="entry name" value="HTH_MERR_2"/>
    <property type="match status" value="1"/>
</dbReference>
<organism evidence="5 6">
    <name type="scientific">Paenibacillus silagei</name>
    <dbReference type="NCBI Taxonomy" id="1670801"/>
    <lineage>
        <taxon>Bacteria</taxon>
        <taxon>Bacillati</taxon>
        <taxon>Bacillota</taxon>
        <taxon>Bacilli</taxon>
        <taxon>Bacillales</taxon>
        <taxon>Paenibacillaceae</taxon>
        <taxon>Paenibacillus</taxon>
    </lineage>
</organism>